<protein>
    <submittedName>
        <fullName evidence="7">Methionine aminotransferase</fullName>
    </submittedName>
</protein>
<sequence>MSLTSRLPNVGTNIFTIMSQLALDHNAVNLGQGFPDFSPDPVLLELVNQAMHAGHNQYPAMAGVPALRQRIGEKIFSLYGHRYDESSEITVTSGATEALMSSLLALVHPGDEVIVIEPFYDLYIPGIQLAGGIPVVVSMNPPSASKPSYSVDWQRVEAAITKRTRMLVLNFPHNPTGIVLSEADLDALETLVEKHGILLLCDEVYEHITFDGRKHLSAASRPILAEKAVVISSFGKTYHITGWKVGYCTATAAIMAEIRKVHQFTVFTVSSPFQMALAQYVANPLPYTQLSAFYEKRRDYLSSNLEKTSFRPLPSEGTFFLLADYSAVSSLSELEFARWLTLEHGVTAIPVSAFYNAPKAQESNHGLIRLCFAKEDKTLDQAIERLARI</sequence>
<dbReference type="Pfam" id="PF00155">
    <property type="entry name" value="Aminotran_1_2"/>
    <property type="match status" value="1"/>
</dbReference>
<dbReference type="OrthoDB" id="9763453at2"/>
<dbReference type="NCBIfam" id="NF006569">
    <property type="entry name" value="PRK09082.1"/>
    <property type="match status" value="1"/>
</dbReference>
<evidence type="ECO:0000256" key="5">
    <source>
        <dbReference type="ARBA" id="ARBA00022898"/>
    </source>
</evidence>
<dbReference type="GO" id="GO:0030170">
    <property type="term" value="F:pyridoxal phosphate binding"/>
    <property type="evidence" value="ECO:0007669"/>
    <property type="project" value="InterPro"/>
</dbReference>
<gene>
    <name evidence="7" type="ORF">C7440_3476</name>
</gene>
<evidence type="ECO:0000256" key="4">
    <source>
        <dbReference type="ARBA" id="ARBA00022679"/>
    </source>
</evidence>
<evidence type="ECO:0000313" key="8">
    <source>
        <dbReference type="Proteomes" id="UP000246145"/>
    </source>
</evidence>
<evidence type="ECO:0000256" key="1">
    <source>
        <dbReference type="ARBA" id="ARBA00001933"/>
    </source>
</evidence>
<dbReference type="CDD" id="cd00609">
    <property type="entry name" value="AAT_like"/>
    <property type="match status" value="1"/>
</dbReference>
<dbReference type="InterPro" id="IPR051326">
    <property type="entry name" value="Kynurenine-oxoglutarate_AT"/>
</dbReference>
<name>A0A2U1CIC8_9BURK</name>
<dbReference type="STRING" id="1231391.GCA_000308195_00628"/>
<dbReference type="AlphaFoldDB" id="A0A2U1CIC8"/>
<dbReference type="Gene3D" id="3.40.640.10">
    <property type="entry name" value="Type I PLP-dependent aspartate aminotransferase-like (Major domain)"/>
    <property type="match status" value="1"/>
</dbReference>
<keyword evidence="8" id="KW-1185">Reference proteome</keyword>
<keyword evidence="3 7" id="KW-0032">Aminotransferase</keyword>
<dbReference type="GO" id="GO:0016212">
    <property type="term" value="F:kynurenine-oxoglutarate transaminase activity"/>
    <property type="evidence" value="ECO:0007669"/>
    <property type="project" value="TreeGrafter"/>
</dbReference>
<reference evidence="7 8" key="1">
    <citation type="submission" date="2018-04" db="EMBL/GenBank/DDBJ databases">
        <title>Genomic Encyclopedia of Type Strains, Phase IV (KMG-IV): sequencing the most valuable type-strain genomes for metagenomic binning, comparative biology and taxonomic classification.</title>
        <authorList>
            <person name="Goeker M."/>
        </authorList>
    </citation>
    <scope>NUCLEOTIDE SEQUENCE [LARGE SCALE GENOMIC DNA]</scope>
    <source>
        <strain evidence="7 8">DSM 10065</strain>
    </source>
</reference>
<dbReference type="InterPro" id="IPR015421">
    <property type="entry name" value="PyrdxlP-dep_Trfase_major"/>
</dbReference>
<comment type="cofactor">
    <cofactor evidence="1">
        <name>pyridoxal 5'-phosphate</name>
        <dbReference type="ChEBI" id="CHEBI:597326"/>
    </cofactor>
</comment>
<dbReference type="InterPro" id="IPR004839">
    <property type="entry name" value="Aminotransferase_I/II_large"/>
</dbReference>
<feature type="domain" description="Aminotransferase class I/classII large" evidence="6">
    <location>
        <begin position="27"/>
        <end position="386"/>
    </location>
</feature>
<evidence type="ECO:0000313" key="7">
    <source>
        <dbReference type="EMBL" id="PVY60682.1"/>
    </source>
</evidence>
<evidence type="ECO:0000259" key="6">
    <source>
        <dbReference type="Pfam" id="PF00155"/>
    </source>
</evidence>
<comment type="similarity">
    <text evidence="2">Belongs to the class-I pyridoxal-phosphate-dependent aminotransferase family.</text>
</comment>
<comment type="caution">
    <text evidence="7">The sequence shown here is derived from an EMBL/GenBank/DDBJ whole genome shotgun (WGS) entry which is preliminary data.</text>
</comment>
<evidence type="ECO:0000256" key="3">
    <source>
        <dbReference type="ARBA" id="ARBA00022576"/>
    </source>
</evidence>
<organism evidence="7 8">
    <name type="scientific">Pusillimonas noertemannii</name>
    <dbReference type="NCBI Taxonomy" id="305977"/>
    <lineage>
        <taxon>Bacteria</taxon>
        <taxon>Pseudomonadati</taxon>
        <taxon>Pseudomonadota</taxon>
        <taxon>Betaproteobacteria</taxon>
        <taxon>Burkholderiales</taxon>
        <taxon>Alcaligenaceae</taxon>
        <taxon>Pusillimonas</taxon>
    </lineage>
</organism>
<proteinExistence type="inferred from homology"/>
<dbReference type="FunFam" id="3.40.640.10:FF:000033">
    <property type="entry name" value="Aspartate aminotransferase"/>
    <property type="match status" value="1"/>
</dbReference>
<dbReference type="GO" id="GO:0005737">
    <property type="term" value="C:cytoplasm"/>
    <property type="evidence" value="ECO:0007669"/>
    <property type="project" value="TreeGrafter"/>
</dbReference>
<dbReference type="Gene3D" id="3.90.1150.10">
    <property type="entry name" value="Aspartate Aminotransferase, domain 1"/>
    <property type="match status" value="1"/>
</dbReference>
<dbReference type="PANTHER" id="PTHR43807:SF20">
    <property type="entry name" value="FI04487P"/>
    <property type="match status" value="1"/>
</dbReference>
<keyword evidence="4 7" id="KW-0808">Transferase</keyword>
<accession>A0A2U1CIC8</accession>
<dbReference type="PANTHER" id="PTHR43807">
    <property type="entry name" value="FI04487P"/>
    <property type="match status" value="1"/>
</dbReference>
<dbReference type="InterPro" id="IPR015422">
    <property type="entry name" value="PyrdxlP-dep_Trfase_small"/>
</dbReference>
<dbReference type="InterPro" id="IPR015424">
    <property type="entry name" value="PyrdxlP-dep_Trfase"/>
</dbReference>
<dbReference type="Proteomes" id="UP000246145">
    <property type="component" value="Unassembled WGS sequence"/>
</dbReference>
<evidence type="ECO:0000256" key="2">
    <source>
        <dbReference type="ARBA" id="ARBA00007441"/>
    </source>
</evidence>
<dbReference type="EMBL" id="QEKO01000007">
    <property type="protein sequence ID" value="PVY60682.1"/>
    <property type="molecule type" value="Genomic_DNA"/>
</dbReference>
<keyword evidence="5" id="KW-0663">Pyridoxal phosphate</keyword>
<dbReference type="SUPFAM" id="SSF53383">
    <property type="entry name" value="PLP-dependent transferases"/>
    <property type="match status" value="1"/>
</dbReference>
<dbReference type="RefSeq" id="WP_116519376.1">
    <property type="nucleotide sequence ID" value="NZ_JACCEX010000007.1"/>
</dbReference>